<dbReference type="InterPro" id="IPR010260">
    <property type="entry name" value="AlpA"/>
</dbReference>
<dbReference type="RefSeq" id="WP_404633734.1">
    <property type="nucleotide sequence ID" value="NZ_JADIKM010000003.1"/>
</dbReference>
<evidence type="ECO:0000313" key="2">
    <source>
        <dbReference type="Proteomes" id="UP001620460"/>
    </source>
</evidence>
<name>A0ABW8JUS7_9GAMM</name>
<proteinExistence type="predicted"/>
<dbReference type="Proteomes" id="UP001620460">
    <property type="component" value="Unassembled WGS sequence"/>
</dbReference>
<comment type="caution">
    <text evidence="1">The sequence shown here is derived from an EMBL/GenBank/DDBJ whole genome shotgun (WGS) entry which is preliminary data.</text>
</comment>
<reference evidence="1 2" key="1">
    <citation type="submission" date="2020-10" db="EMBL/GenBank/DDBJ databases">
        <title>Phylogeny of dyella-like bacteria.</title>
        <authorList>
            <person name="Fu J."/>
        </authorList>
    </citation>
    <scope>NUCLEOTIDE SEQUENCE [LARGE SCALE GENOMIC DNA]</scope>
    <source>
        <strain evidence="1 2">Gsoil3046</strain>
    </source>
</reference>
<dbReference type="Pfam" id="PF05930">
    <property type="entry name" value="Phage_AlpA"/>
    <property type="match status" value="1"/>
</dbReference>
<gene>
    <name evidence="1" type="ORF">ISP17_12835</name>
</gene>
<dbReference type="PANTHER" id="PTHR36154:SF1">
    <property type="entry name" value="DNA-BINDING TRANSCRIPTIONAL ACTIVATOR ALPA"/>
    <property type="match status" value="1"/>
</dbReference>
<dbReference type="InterPro" id="IPR052931">
    <property type="entry name" value="Prophage_regulatory_activator"/>
</dbReference>
<dbReference type="Gene3D" id="1.10.238.160">
    <property type="match status" value="1"/>
</dbReference>
<organism evidence="1 2">
    <name type="scientific">Dyella ginsengisoli</name>
    <dbReference type="NCBI Taxonomy" id="363848"/>
    <lineage>
        <taxon>Bacteria</taxon>
        <taxon>Pseudomonadati</taxon>
        <taxon>Pseudomonadota</taxon>
        <taxon>Gammaproteobacteria</taxon>
        <taxon>Lysobacterales</taxon>
        <taxon>Rhodanobacteraceae</taxon>
        <taxon>Dyella</taxon>
    </lineage>
</organism>
<protein>
    <submittedName>
        <fullName evidence="1">AlpA family transcriptional regulator</fullName>
    </submittedName>
</protein>
<sequence length="85" mass="9145">MTATDQTRPASSTIIRLPEVLSTTGLSRPTVYRKMKEGTFPQPLRLGAAAVGWLLHEVEQWITTLAEARHNGMPGAGLEPSTASS</sequence>
<accession>A0ABW8JUS7</accession>
<evidence type="ECO:0000313" key="1">
    <source>
        <dbReference type="EMBL" id="MFK2904842.1"/>
    </source>
</evidence>
<dbReference type="EMBL" id="JADIKM010000003">
    <property type="protein sequence ID" value="MFK2904842.1"/>
    <property type="molecule type" value="Genomic_DNA"/>
</dbReference>
<dbReference type="PANTHER" id="PTHR36154">
    <property type="entry name" value="DNA-BINDING TRANSCRIPTIONAL ACTIVATOR ALPA"/>
    <property type="match status" value="1"/>
</dbReference>
<keyword evidence="2" id="KW-1185">Reference proteome</keyword>